<accession>A0A6J5KM78</accession>
<reference evidence="2" key="1">
    <citation type="submission" date="2020-04" db="EMBL/GenBank/DDBJ databases">
        <authorList>
            <person name="Chiriac C."/>
            <person name="Salcher M."/>
            <person name="Ghai R."/>
            <person name="Kavagutti S V."/>
        </authorList>
    </citation>
    <scope>NUCLEOTIDE SEQUENCE</scope>
</reference>
<gene>
    <name evidence="2" type="ORF">UFOVP13_20</name>
</gene>
<dbReference type="InterPro" id="IPR044038">
    <property type="entry name" value="dATP/dGTP_diPOhydrolase_N"/>
</dbReference>
<proteinExistence type="predicted"/>
<dbReference type="EMBL" id="LR796145">
    <property type="protein sequence ID" value="CAB4121319.1"/>
    <property type="molecule type" value="Genomic_DNA"/>
</dbReference>
<organism evidence="2">
    <name type="scientific">uncultured Caudovirales phage</name>
    <dbReference type="NCBI Taxonomy" id="2100421"/>
    <lineage>
        <taxon>Viruses</taxon>
        <taxon>Duplodnaviria</taxon>
        <taxon>Heunggongvirae</taxon>
        <taxon>Uroviricota</taxon>
        <taxon>Caudoviricetes</taxon>
        <taxon>Peduoviridae</taxon>
        <taxon>Maltschvirus</taxon>
        <taxon>Maltschvirus maltsch</taxon>
    </lineage>
</organism>
<evidence type="ECO:0000259" key="1">
    <source>
        <dbReference type="Pfam" id="PF18909"/>
    </source>
</evidence>
<protein>
    <recommendedName>
        <fullName evidence="1">dATP/dGTP diphosphohydrolase N-terminal domain-containing protein</fullName>
    </recommendedName>
</protein>
<feature type="domain" description="dATP/dGTP diphosphohydrolase N-terminal" evidence="1">
    <location>
        <begin position="8"/>
        <end position="108"/>
    </location>
</feature>
<sequence length="147" mass="16326">MTDTKQTNPKDMVGTRKAGISCVPQAVLAELGVAMLEGACKYGRFNWRASGVRASVYLDALNRHIFQQWWDEGEDIDLDSQLSHLTKGISTLVVLRDAMIQGMLVDDRPPRSKPFMSDLNQAAGAVIDRHADKSPRHFTIEDTGLKL</sequence>
<evidence type="ECO:0000313" key="2">
    <source>
        <dbReference type="EMBL" id="CAB4121319.1"/>
    </source>
</evidence>
<dbReference type="Pfam" id="PF18909">
    <property type="entry name" value="dGTP_diPhyd_N"/>
    <property type="match status" value="1"/>
</dbReference>
<name>A0A6J5KM78_9CAUD</name>